<sequence length="249" mass="27180">MTARARATPIIIEGRPSLGLPDAAVYLGLARTSRAGVWRKIQAGEVHGVQDARGTWFVPVAELDRYLAQAAGTSSVGVREAAVLLDVSASTVLDWAERGTLHGTKDGRGRWAFARKAVEAHAATLAEQRAALTATQAVRYCALGHVNTLNEAVTRGELQAFVDASGRRRFHVTELDRFLASRAKHDHRLPGTLSTQEVADALGLATRSSVPWLAEHGRLDRVRIGRYWRYSAKTVQALKRERDTIQAKG</sequence>
<dbReference type="InterPro" id="IPR041657">
    <property type="entry name" value="HTH_17"/>
</dbReference>
<name>A0A1G7Y8U8_9BURK</name>
<dbReference type="EMBL" id="FNCJ01000006">
    <property type="protein sequence ID" value="SDG92908.1"/>
    <property type="molecule type" value="Genomic_DNA"/>
</dbReference>
<dbReference type="AlphaFoldDB" id="A0A1G7Y8U8"/>
<dbReference type="NCBIfam" id="TIGR01764">
    <property type="entry name" value="excise"/>
    <property type="match status" value="1"/>
</dbReference>
<gene>
    <name evidence="2" type="ORF">SAMN05216466_10687</name>
</gene>
<dbReference type="RefSeq" id="WP_143016588.1">
    <property type="nucleotide sequence ID" value="NZ_FNCJ01000006.1"/>
</dbReference>
<organism evidence="2 3">
    <name type="scientific">Paraburkholderia phenazinium</name>
    <dbReference type="NCBI Taxonomy" id="60549"/>
    <lineage>
        <taxon>Bacteria</taxon>
        <taxon>Pseudomonadati</taxon>
        <taxon>Pseudomonadota</taxon>
        <taxon>Betaproteobacteria</taxon>
        <taxon>Burkholderiales</taxon>
        <taxon>Burkholderiaceae</taxon>
        <taxon>Paraburkholderia</taxon>
    </lineage>
</organism>
<dbReference type="GO" id="GO:0003677">
    <property type="term" value="F:DNA binding"/>
    <property type="evidence" value="ECO:0007669"/>
    <property type="project" value="InterPro"/>
</dbReference>
<dbReference type="Pfam" id="PF12728">
    <property type="entry name" value="HTH_17"/>
    <property type="match status" value="1"/>
</dbReference>
<dbReference type="OrthoDB" id="9130823at2"/>
<evidence type="ECO:0000313" key="2">
    <source>
        <dbReference type="EMBL" id="SDG92908.1"/>
    </source>
</evidence>
<reference evidence="2 3" key="1">
    <citation type="submission" date="2016-10" db="EMBL/GenBank/DDBJ databases">
        <authorList>
            <person name="de Groot N.N."/>
        </authorList>
    </citation>
    <scope>NUCLEOTIDE SEQUENCE [LARGE SCALE GENOMIC DNA]</scope>
    <source>
        <strain evidence="2 3">LMG 2247</strain>
    </source>
</reference>
<dbReference type="Proteomes" id="UP000199706">
    <property type="component" value="Unassembled WGS sequence"/>
</dbReference>
<evidence type="ECO:0000313" key="3">
    <source>
        <dbReference type="Proteomes" id="UP000199706"/>
    </source>
</evidence>
<feature type="domain" description="Helix-turn-helix" evidence="1">
    <location>
        <begin position="78"/>
        <end position="123"/>
    </location>
</feature>
<dbReference type="InterPro" id="IPR010093">
    <property type="entry name" value="SinI_DNA-bd"/>
</dbReference>
<proteinExistence type="predicted"/>
<evidence type="ECO:0000259" key="1">
    <source>
        <dbReference type="Pfam" id="PF12728"/>
    </source>
</evidence>
<accession>A0A1G7Y8U8</accession>
<protein>
    <submittedName>
        <fullName evidence="2">DNA binding domain-containing protein, excisionase family</fullName>
    </submittedName>
</protein>